<name>A0A1B6LWG2_9HEMI</name>
<evidence type="ECO:0000256" key="1">
    <source>
        <dbReference type="SAM" id="SignalP"/>
    </source>
</evidence>
<feature type="chain" id="PRO_5008587699" description="Lipocalin/cytosolic fatty-acid binding domain-containing protein" evidence="1">
    <location>
        <begin position="32"/>
        <end position="151"/>
    </location>
</feature>
<gene>
    <name evidence="2" type="ORF">g.26166</name>
</gene>
<keyword evidence="1" id="KW-0732">Signal</keyword>
<accession>A0A1B6LWG2</accession>
<proteinExistence type="predicted"/>
<protein>
    <recommendedName>
        <fullName evidence="3">Lipocalin/cytosolic fatty-acid binding domain-containing protein</fullName>
    </recommendedName>
</protein>
<dbReference type="AlphaFoldDB" id="A0A1B6LWG2"/>
<dbReference type="EMBL" id="GEBQ01011989">
    <property type="protein sequence ID" value="JAT27988.1"/>
    <property type="molecule type" value="Transcribed_RNA"/>
</dbReference>
<organism evidence="2">
    <name type="scientific">Graphocephala atropunctata</name>
    <dbReference type="NCBI Taxonomy" id="36148"/>
    <lineage>
        <taxon>Eukaryota</taxon>
        <taxon>Metazoa</taxon>
        <taxon>Ecdysozoa</taxon>
        <taxon>Arthropoda</taxon>
        <taxon>Hexapoda</taxon>
        <taxon>Insecta</taxon>
        <taxon>Pterygota</taxon>
        <taxon>Neoptera</taxon>
        <taxon>Paraneoptera</taxon>
        <taxon>Hemiptera</taxon>
        <taxon>Auchenorrhyncha</taxon>
        <taxon>Membracoidea</taxon>
        <taxon>Cicadellidae</taxon>
        <taxon>Cicadellinae</taxon>
        <taxon>Cicadellini</taxon>
        <taxon>Graphocephala</taxon>
    </lineage>
</organism>
<reference evidence="2" key="1">
    <citation type="submission" date="2015-11" db="EMBL/GenBank/DDBJ databases">
        <title>De novo transcriptome assembly of four potential Pierce s Disease insect vectors from Arizona vineyards.</title>
        <authorList>
            <person name="Tassone E.E."/>
        </authorList>
    </citation>
    <scope>NUCLEOTIDE SEQUENCE</scope>
</reference>
<evidence type="ECO:0008006" key="3">
    <source>
        <dbReference type="Google" id="ProtNLM"/>
    </source>
</evidence>
<feature type="non-terminal residue" evidence="2">
    <location>
        <position position="1"/>
    </location>
</feature>
<evidence type="ECO:0000313" key="2">
    <source>
        <dbReference type="EMBL" id="JAT27988.1"/>
    </source>
</evidence>
<feature type="signal peptide" evidence="1">
    <location>
        <begin position="1"/>
        <end position="31"/>
    </location>
</feature>
<sequence>CQVAQTSTHCRMKSLGLWFLVLAALVTLTTASTGIPSYVIGKYEARTKYVFKKSLTYNFDTGALVVHFNTCHDYRFDIDKIVVTTTNGRSVHGKLVAGGLNTYFFGLRLTGQGQVYYDVEVWATWAKKESDVDSGTMLTFKTYHPCANPKN</sequence>